<dbReference type="PANTHER" id="PTHR31001">
    <property type="entry name" value="UNCHARACTERIZED TRANSCRIPTIONAL REGULATORY PROTEIN"/>
    <property type="match status" value="1"/>
</dbReference>
<evidence type="ECO:0000256" key="4">
    <source>
        <dbReference type="ARBA" id="ARBA00023242"/>
    </source>
</evidence>
<dbReference type="Proteomes" id="UP001149165">
    <property type="component" value="Unassembled WGS sequence"/>
</dbReference>
<organism evidence="5 6">
    <name type="scientific">Penicillium angulare</name>
    <dbReference type="NCBI Taxonomy" id="116970"/>
    <lineage>
        <taxon>Eukaryota</taxon>
        <taxon>Fungi</taxon>
        <taxon>Dikarya</taxon>
        <taxon>Ascomycota</taxon>
        <taxon>Pezizomycotina</taxon>
        <taxon>Eurotiomycetes</taxon>
        <taxon>Eurotiomycetidae</taxon>
        <taxon>Eurotiales</taxon>
        <taxon>Aspergillaceae</taxon>
        <taxon>Penicillium</taxon>
    </lineage>
</organism>
<evidence type="ECO:0000313" key="6">
    <source>
        <dbReference type="Proteomes" id="UP001149165"/>
    </source>
</evidence>
<dbReference type="CDD" id="cd12148">
    <property type="entry name" value="fungal_TF_MHR"/>
    <property type="match status" value="1"/>
</dbReference>
<evidence type="ECO:0000256" key="3">
    <source>
        <dbReference type="ARBA" id="ARBA00023163"/>
    </source>
</evidence>
<evidence type="ECO:0000256" key="1">
    <source>
        <dbReference type="ARBA" id="ARBA00004123"/>
    </source>
</evidence>
<keyword evidence="3" id="KW-0804">Transcription</keyword>
<keyword evidence="6" id="KW-1185">Reference proteome</keyword>
<evidence type="ECO:0000256" key="2">
    <source>
        <dbReference type="ARBA" id="ARBA00023015"/>
    </source>
</evidence>
<keyword evidence="4" id="KW-0539">Nucleus</keyword>
<dbReference type="PANTHER" id="PTHR31001:SF90">
    <property type="entry name" value="CENTROMERE DNA-BINDING PROTEIN COMPLEX CBF3 SUBUNIT B"/>
    <property type="match status" value="1"/>
</dbReference>
<sequence length="569" mass="63832">MSLAGKRNIGEPDAPSIVDITRKLPPLWQARELFNHFAEVLQPTYGVLHIPSCRKMMESIYEGIVEGKEPPAADLMLIFSIFAGTALGWTPALLERLDATSEEAKAALLAYSRIALAILDHPARLIEPSTTALIAMGTLGHILVNTDGFPVRVQILRHHCHLMSRELNIHRLDTAKAREERRLKGCNMIDVEVQRRAWWSMVASDWLLSFSGGPQEGAYIFQPKHMNVNMPSNTDDELITKTGIQQEFPLSVATSMSAFHARVQCSDLCRQVIDALPSILLDSQEPNYDTILELDTRFHQHIANLPVYFKLDAESIEQSQQICKERPYIAWQRVTVHFSLHTRLCRLHRQYHLEGITNPKYAYSHMVCIRSAHKVLELRRAMDDLNPVIGLKPARFWTVMHHVFFAALILAMDVSFNPAAPDAAARKAKVLAAYETLEQSKRESNDLMEGIQKNLQTLMSTLHKQRSQTSVLPKGTPAAREGIPGASRVSYENQPINAAGEATILQDESLAALPSSLMAVDDNSLVNSLGEEDWERLWSDFVAVAPDLDVPQWNSLLEDVDFPSNLGIF</sequence>
<dbReference type="EMBL" id="JAPQKH010000006">
    <property type="protein sequence ID" value="KAJ5093424.1"/>
    <property type="molecule type" value="Genomic_DNA"/>
</dbReference>
<protein>
    <recommendedName>
        <fullName evidence="7">Transcription factor domain-containing protein</fullName>
    </recommendedName>
</protein>
<gene>
    <name evidence="5" type="ORF">N7456_009285</name>
</gene>
<name>A0A9W9F4L2_9EURO</name>
<proteinExistence type="predicted"/>
<dbReference type="OrthoDB" id="3014581at2759"/>
<comment type="subcellular location">
    <subcellularLocation>
        <location evidence="1">Nucleus</location>
    </subcellularLocation>
</comment>
<reference evidence="5" key="1">
    <citation type="submission" date="2022-11" db="EMBL/GenBank/DDBJ databases">
        <authorList>
            <person name="Petersen C."/>
        </authorList>
    </citation>
    <scope>NUCLEOTIDE SEQUENCE</scope>
    <source>
        <strain evidence="5">IBT 30069</strain>
    </source>
</reference>
<dbReference type="InterPro" id="IPR050613">
    <property type="entry name" value="Sec_Metabolite_Reg"/>
</dbReference>
<accession>A0A9W9F4L2</accession>
<reference evidence="5" key="2">
    <citation type="journal article" date="2023" name="IMA Fungus">
        <title>Comparative genomic study of the Penicillium genus elucidates a diverse pangenome and 15 lateral gene transfer events.</title>
        <authorList>
            <person name="Petersen C."/>
            <person name="Sorensen T."/>
            <person name="Nielsen M.R."/>
            <person name="Sondergaard T.E."/>
            <person name="Sorensen J.L."/>
            <person name="Fitzpatrick D.A."/>
            <person name="Frisvad J.C."/>
            <person name="Nielsen K.L."/>
        </authorList>
    </citation>
    <scope>NUCLEOTIDE SEQUENCE</scope>
    <source>
        <strain evidence="5">IBT 30069</strain>
    </source>
</reference>
<evidence type="ECO:0000313" key="5">
    <source>
        <dbReference type="EMBL" id="KAJ5093424.1"/>
    </source>
</evidence>
<dbReference type="AlphaFoldDB" id="A0A9W9F4L2"/>
<keyword evidence="2" id="KW-0805">Transcription regulation</keyword>
<dbReference type="GO" id="GO:0005634">
    <property type="term" value="C:nucleus"/>
    <property type="evidence" value="ECO:0007669"/>
    <property type="project" value="UniProtKB-SubCell"/>
</dbReference>
<comment type="caution">
    <text evidence="5">The sequence shown here is derived from an EMBL/GenBank/DDBJ whole genome shotgun (WGS) entry which is preliminary data.</text>
</comment>
<evidence type="ECO:0008006" key="7">
    <source>
        <dbReference type="Google" id="ProtNLM"/>
    </source>
</evidence>